<evidence type="ECO:0000256" key="1">
    <source>
        <dbReference type="ARBA" id="ARBA00022679"/>
    </source>
</evidence>
<dbReference type="InterPro" id="IPR001296">
    <property type="entry name" value="Glyco_trans_1"/>
</dbReference>
<dbReference type="EMBL" id="CP158374">
    <property type="protein sequence ID" value="XBX82752.1"/>
    <property type="molecule type" value="Genomic_DNA"/>
</dbReference>
<evidence type="ECO:0000256" key="2">
    <source>
        <dbReference type="SAM" id="MobiDB-lite"/>
    </source>
</evidence>
<dbReference type="AlphaFoldDB" id="A0AAU7W8E4"/>
<dbReference type="Pfam" id="PF00534">
    <property type="entry name" value="Glycos_transf_1"/>
    <property type="match status" value="1"/>
</dbReference>
<keyword evidence="1 4" id="KW-0808">Transferase</keyword>
<dbReference type="SUPFAM" id="SSF53756">
    <property type="entry name" value="UDP-Glycosyltransferase/glycogen phosphorylase"/>
    <property type="match status" value="1"/>
</dbReference>
<evidence type="ECO:0000313" key="4">
    <source>
        <dbReference type="EMBL" id="XBX82752.1"/>
    </source>
</evidence>
<reference evidence="4" key="1">
    <citation type="submission" date="2024-05" db="EMBL/GenBank/DDBJ databases">
        <authorList>
            <person name="Yu L."/>
        </authorList>
    </citation>
    <scope>NUCLEOTIDE SEQUENCE</scope>
    <source>
        <strain evidence="4">G08B096</strain>
    </source>
</reference>
<organism evidence="4">
    <name type="scientific">Agromyces sp. G08B096</name>
    <dbReference type="NCBI Taxonomy" id="3156399"/>
    <lineage>
        <taxon>Bacteria</taxon>
        <taxon>Bacillati</taxon>
        <taxon>Actinomycetota</taxon>
        <taxon>Actinomycetes</taxon>
        <taxon>Micrococcales</taxon>
        <taxon>Microbacteriaceae</taxon>
        <taxon>Agromyces</taxon>
    </lineage>
</organism>
<dbReference type="RefSeq" id="WP_350348768.1">
    <property type="nucleotide sequence ID" value="NZ_CP158374.1"/>
</dbReference>
<gene>
    <name evidence="4" type="ORF">ABIQ69_02210</name>
</gene>
<feature type="compositionally biased region" description="Low complexity" evidence="2">
    <location>
        <begin position="575"/>
        <end position="585"/>
    </location>
</feature>
<protein>
    <submittedName>
        <fullName evidence="4">Glycosyltransferase</fullName>
        <ecNumber evidence="4">2.4.-.-</ecNumber>
    </submittedName>
</protein>
<accession>A0AAU7W8E4</accession>
<dbReference type="GO" id="GO:0016757">
    <property type="term" value="F:glycosyltransferase activity"/>
    <property type="evidence" value="ECO:0007669"/>
    <property type="project" value="UniProtKB-KW"/>
</dbReference>
<dbReference type="EC" id="2.4.-.-" evidence="4"/>
<feature type="domain" description="Glycosyl transferase family 1" evidence="3">
    <location>
        <begin position="264"/>
        <end position="412"/>
    </location>
</feature>
<dbReference type="Gene3D" id="3.40.50.2000">
    <property type="entry name" value="Glycogen Phosphorylase B"/>
    <property type="match status" value="3"/>
</dbReference>
<name>A0AAU7W8E4_9MICO</name>
<dbReference type="PANTHER" id="PTHR12526">
    <property type="entry name" value="GLYCOSYLTRANSFERASE"/>
    <property type="match status" value="1"/>
</dbReference>
<sequence>MGIDAATAGADDVERLALTWTIPDAFGGMTAALLHRSRTLAAATGRPVQVLTFDPVLDLAEAEARVAERGGLAGVLLRNPFAEARGAGGRVRKARAAGVAVVEHLRADGSVALRDERIGEPGAARRRLVRVDADGHTTGSWDGAWAFYRDWIAELVGDRPAVAVVDSKTMAPFAARLDLASLATVHVVHASHLSGSARPIAPLRRSRWTALSKPERFDAVVFLTERQRTDAEQLLTDAGALRVIPNGRPLPPEPPRDRDRLAGLVVAGLTPRKRVEDAIAAVGLATKQGVAAHLTVIGDGPERARLERLAADGEGEVTFTGHLGDAASRFADASWMLLTSRSEGAPLVLVEAMARGCLPIAYDVPYGPADLIEHGVNGFLVGAGDRGAAAAAIRAIATMPDEQLAAMRSAARATAEAFDDEAVTRRWLQLEREVLAEHTARSQVADGGRAAAAARDTVAVTRPRLRLRHGRLRFTCRLEGSAGEPVVISFRPRGTTRVLRRTAEPADGGRIRVTLDPEATSFLARGRRIEVRLQWGRGAAMIDLRACLQHPDTRSVPRRLADRLRSVLSPRRPRSGGPADAPGSA</sequence>
<feature type="region of interest" description="Disordered" evidence="2">
    <location>
        <begin position="565"/>
        <end position="585"/>
    </location>
</feature>
<keyword evidence="4" id="KW-0328">Glycosyltransferase</keyword>
<proteinExistence type="predicted"/>
<evidence type="ECO:0000259" key="3">
    <source>
        <dbReference type="Pfam" id="PF00534"/>
    </source>
</evidence>